<organism evidence="3 4">
    <name type="scientific">candidate division WS6 bacterium OLB20</name>
    <dbReference type="NCBI Taxonomy" id="1617426"/>
    <lineage>
        <taxon>Bacteria</taxon>
        <taxon>Candidatus Dojkabacteria</taxon>
    </lineage>
</organism>
<keyword evidence="2" id="KW-0472">Membrane</keyword>
<evidence type="ECO:0000313" key="3">
    <source>
        <dbReference type="EMBL" id="KXK27376.1"/>
    </source>
</evidence>
<dbReference type="STRING" id="1617426.TR69_WS6001000252"/>
<feature type="compositionally biased region" description="Polar residues" evidence="1">
    <location>
        <begin position="261"/>
        <end position="274"/>
    </location>
</feature>
<dbReference type="Proteomes" id="UP000070457">
    <property type="component" value="Unassembled WGS sequence"/>
</dbReference>
<protein>
    <recommendedName>
        <fullName evidence="5">Bacterial Ig-like domain-containing protein</fullName>
    </recommendedName>
</protein>
<accession>A0A136M0H8</accession>
<comment type="caution">
    <text evidence="3">The sequence shown here is derived from an EMBL/GenBank/DDBJ whole genome shotgun (WGS) entry which is preliminary data.</text>
</comment>
<evidence type="ECO:0008006" key="5">
    <source>
        <dbReference type="Google" id="ProtNLM"/>
    </source>
</evidence>
<evidence type="ECO:0000256" key="2">
    <source>
        <dbReference type="SAM" id="Phobius"/>
    </source>
</evidence>
<reference evidence="3 4" key="1">
    <citation type="submission" date="2015-02" db="EMBL/GenBank/DDBJ databases">
        <title>Improved understanding of the partial-nitritation anammox process through 23 genomes representing the majority of the microbial community.</title>
        <authorList>
            <person name="Speth D.R."/>
            <person name="In T Zandt M."/>
            <person name="Guerrero Cruz S."/>
            <person name="Jetten M.S."/>
            <person name="Dutilh B.E."/>
        </authorList>
    </citation>
    <scope>NUCLEOTIDE SEQUENCE [LARGE SCALE GENOMIC DNA]</scope>
    <source>
        <strain evidence="3">OLB20</strain>
    </source>
</reference>
<keyword evidence="2" id="KW-1133">Transmembrane helix</keyword>
<dbReference type="Gene3D" id="2.60.40.10">
    <property type="entry name" value="Immunoglobulins"/>
    <property type="match status" value="1"/>
</dbReference>
<dbReference type="EMBL" id="JYNZ01000002">
    <property type="protein sequence ID" value="KXK27376.1"/>
    <property type="molecule type" value="Genomic_DNA"/>
</dbReference>
<sequence>MGYSGYSLMQFDFQRVAASVFASSLSLLLAAGTWGLLTHLSYEQTAVTVSNQSVSAQDEQEVLGYSTTVNTAPEVFTVIAEVPQLTKNRTLALFGSRQSYTSIRIKVNGTAQADAGNFTEGTTWEAGISLAEGRNVVYLEAVDGQGLKLASKEVVVELDTKRPSCSLNYPPQPAGVGVYRISLSCSEAINPQPKIYINQPGSVDVYAALMNGSGANWFFDYYVRQANGQEYLDGTAQVEVVTNSDFAGNPLEPITNTTFQIKTGNTSTAPTVTATPKPDATRPVVLLPETGEDDAQTNTENNEQNSTVLPKVTINSLSYLNREASYRNGSVLQLVVEYSGDQNFGLDAKLEEYSYIGKSIQTINNGVVADFSSIDSNFADRPVRVSARRAIGDDRYARVIRYHISSDSTLQLPLSASIRLSYRLNGEVVAQAVPLSVRIVPDSQAVMRVEKMNEVDIDTSEPIEMSTEVLANEGYTLRGTGIPSARVSILIYSDPVTAEAVTDDQGNWEYTITQELTPGDHTVYAALIDSNGVPQDYVEVLSFTVVSPVVALEVAADDGSVTEAGDVSVADVSDTVTESSPLRVIVYILIAAAVVSGLLLIAFRMRSAPHDRIFTQ</sequence>
<gene>
    <name evidence="3" type="ORF">TR69_WS6001000252</name>
</gene>
<evidence type="ECO:0000313" key="4">
    <source>
        <dbReference type="Proteomes" id="UP000070457"/>
    </source>
</evidence>
<name>A0A136M0H8_9BACT</name>
<proteinExistence type="predicted"/>
<feature type="region of interest" description="Disordered" evidence="1">
    <location>
        <begin position="261"/>
        <end position="283"/>
    </location>
</feature>
<evidence type="ECO:0000256" key="1">
    <source>
        <dbReference type="SAM" id="MobiDB-lite"/>
    </source>
</evidence>
<feature type="transmembrane region" description="Helical" evidence="2">
    <location>
        <begin position="584"/>
        <end position="603"/>
    </location>
</feature>
<keyword evidence="2" id="KW-0812">Transmembrane</keyword>
<dbReference type="InterPro" id="IPR013783">
    <property type="entry name" value="Ig-like_fold"/>
</dbReference>
<dbReference type="AlphaFoldDB" id="A0A136M0H8"/>